<dbReference type="Pfam" id="PF17921">
    <property type="entry name" value="Integrase_H2C2"/>
    <property type="match status" value="1"/>
</dbReference>
<dbReference type="InterPro" id="IPR012337">
    <property type="entry name" value="RNaseH-like_sf"/>
</dbReference>
<proteinExistence type="predicted"/>
<feature type="region of interest" description="Disordered" evidence="2">
    <location>
        <begin position="296"/>
        <end position="316"/>
    </location>
</feature>
<dbReference type="GO" id="GO:0003964">
    <property type="term" value="F:RNA-directed DNA polymerase activity"/>
    <property type="evidence" value="ECO:0007669"/>
    <property type="project" value="UniProtKB-EC"/>
</dbReference>
<dbReference type="Gene3D" id="1.10.340.70">
    <property type="match status" value="1"/>
</dbReference>
<organism evidence="4 5">
    <name type="scientific">Arctia plantaginis</name>
    <name type="common">Wood tiger moth</name>
    <name type="synonym">Phalaena plantaginis</name>
    <dbReference type="NCBI Taxonomy" id="874455"/>
    <lineage>
        <taxon>Eukaryota</taxon>
        <taxon>Metazoa</taxon>
        <taxon>Ecdysozoa</taxon>
        <taxon>Arthropoda</taxon>
        <taxon>Hexapoda</taxon>
        <taxon>Insecta</taxon>
        <taxon>Pterygota</taxon>
        <taxon>Neoptera</taxon>
        <taxon>Endopterygota</taxon>
        <taxon>Lepidoptera</taxon>
        <taxon>Glossata</taxon>
        <taxon>Ditrysia</taxon>
        <taxon>Noctuoidea</taxon>
        <taxon>Erebidae</taxon>
        <taxon>Arctiinae</taxon>
        <taxon>Arctia</taxon>
    </lineage>
</organism>
<dbReference type="GO" id="GO:0015074">
    <property type="term" value="P:DNA integration"/>
    <property type="evidence" value="ECO:0007669"/>
    <property type="project" value="InterPro"/>
</dbReference>
<dbReference type="EMBL" id="CADEBC010000562">
    <property type="protein sequence ID" value="CAB3254279.1"/>
    <property type="molecule type" value="Genomic_DNA"/>
</dbReference>
<dbReference type="Proteomes" id="UP000494106">
    <property type="component" value="Unassembled WGS sequence"/>
</dbReference>
<dbReference type="SUPFAM" id="SSF53098">
    <property type="entry name" value="Ribonuclease H-like"/>
    <property type="match status" value="1"/>
</dbReference>
<feature type="domain" description="Integrase catalytic" evidence="3">
    <location>
        <begin position="128"/>
        <end position="287"/>
    </location>
</feature>
<name>A0A8S1B903_ARCPL</name>
<dbReference type="PANTHER" id="PTHR37984:SF5">
    <property type="entry name" value="PROTEIN NYNRIN-LIKE"/>
    <property type="match status" value="1"/>
</dbReference>
<reference evidence="4 5" key="1">
    <citation type="submission" date="2020-04" db="EMBL/GenBank/DDBJ databases">
        <authorList>
            <person name="Wallbank WR R."/>
            <person name="Pardo Diaz C."/>
            <person name="Kozak K."/>
            <person name="Martin S."/>
            <person name="Jiggins C."/>
            <person name="Moest M."/>
            <person name="Warren A I."/>
            <person name="Byers J.R.P. K."/>
            <person name="Montejo-Kovacevich G."/>
            <person name="Yen C E."/>
        </authorList>
    </citation>
    <scope>NUCLEOTIDE SEQUENCE [LARGE SCALE GENOMIC DNA]</scope>
</reference>
<evidence type="ECO:0000313" key="4">
    <source>
        <dbReference type="EMBL" id="CAB3254279.1"/>
    </source>
</evidence>
<evidence type="ECO:0000313" key="5">
    <source>
        <dbReference type="Proteomes" id="UP000494106"/>
    </source>
</evidence>
<dbReference type="FunFam" id="1.10.340.70:FF:000001">
    <property type="entry name" value="Retrovirus-related Pol polyprotein from transposon gypsy-like Protein"/>
    <property type="match status" value="1"/>
</dbReference>
<sequence length="437" mass="50235">MNVEVNDWLHTVQMTDPELRRIKLILESDENNVKDIVTNFVVKNDKIYRRVGDQLKWVVPNGARWRICQLNHDESGHFAYDKTLDKIKHDYWFPKMNKFIRKYVSSCLNCAYSKGSTSRVGYLHPIPKGDTPFHTLHMDHLGPFFRSKKGNSYILGVIDGFSKFIFIKPVRNLKSKTTINVLQDVFNTIGIPKIIVSDRGTSFTSANFKKITAGIGAKHVLNAVATPRANGQIERYNRTILESLTATNHGMDERMWDENVGQVQWGLNNTKNKSTGRTPAEVVFGFRTISSNEGPIINSLNETRPKCNQSIKTPRHEVRAEVQESIKRSQDYMKKYSDNTRNPTKFYKIGDLVTIPNHHIPADGKSKKLRPKFRGPFRVTGVLDNDRYEISSIDELSKRKYKSIYPSDQLKRWITFSFQNDSDKDDLVSSDEGQNEN</sequence>
<evidence type="ECO:0000256" key="1">
    <source>
        <dbReference type="ARBA" id="ARBA00012493"/>
    </source>
</evidence>
<dbReference type="AlphaFoldDB" id="A0A8S1B903"/>
<dbReference type="Pfam" id="PF00665">
    <property type="entry name" value="rve"/>
    <property type="match status" value="1"/>
</dbReference>
<gene>
    <name evidence="4" type="ORF">APLA_LOCUS14486</name>
</gene>
<dbReference type="GO" id="GO:0003676">
    <property type="term" value="F:nucleic acid binding"/>
    <property type="evidence" value="ECO:0007669"/>
    <property type="project" value="InterPro"/>
</dbReference>
<dbReference type="InterPro" id="IPR050951">
    <property type="entry name" value="Retrovirus_Pol_polyprotein"/>
</dbReference>
<dbReference type="Gene3D" id="3.30.420.10">
    <property type="entry name" value="Ribonuclease H-like superfamily/Ribonuclease H"/>
    <property type="match status" value="1"/>
</dbReference>
<keyword evidence="5" id="KW-1185">Reference proteome</keyword>
<dbReference type="InterPro" id="IPR001584">
    <property type="entry name" value="Integrase_cat-core"/>
</dbReference>
<comment type="caution">
    <text evidence="4">The sequence shown here is derived from an EMBL/GenBank/DDBJ whole genome shotgun (WGS) entry which is preliminary data.</text>
</comment>
<evidence type="ECO:0000256" key="2">
    <source>
        <dbReference type="SAM" id="MobiDB-lite"/>
    </source>
</evidence>
<dbReference type="InterPro" id="IPR036397">
    <property type="entry name" value="RNaseH_sf"/>
</dbReference>
<dbReference type="PROSITE" id="PS50994">
    <property type="entry name" value="INTEGRASE"/>
    <property type="match status" value="1"/>
</dbReference>
<dbReference type="EC" id="2.7.7.49" evidence="1"/>
<evidence type="ECO:0000259" key="3">
    <source>
        <dbReference type="PROSITE" id="PS50994"/>
    </source>
</evidence>
<dbReference type="PANTHER" id="PTHR37984">
    <property type="entry name" value="PROTEIN CBG26694"/>
    <property type="match status" value="1"/>
</dbReference>
<feature type="compositionally biased region" description="Polar residues" evidence="2">
    <location>
        <begin position="296"/>
        <end position="312"/>
    </location>
</feature>
<protein>
    <recommendedName>
        <fullName evidence="1">RNA-directed DNA polymerase</fullName>
        <ecNumber evidence="1">2.7.7.49</ecNumber>
    </recommendedName>
</protein>
<dbReference type="InterPro" id="IPR041588">
    <property type="entry name" value="Integrase_H2C2"/>
</dbReference>
<accession>A0A8S1B903</accession>
<dbReference type="OrthoDB" id="115435at2759"/>